<proteinExistence type="predicted"/>
<organism evidence="1 2">
    <name type="scientific">Hypocrea atroviridis (strain ATCC 20476 / IMI 206040)</name>
    <name type="common">Trichoderma atroviride</name>
    <dbReference type="NCBI Taxonomy" id="452589"/>
    <lineage>
        <taxon>Eukaryota</taxon>
        <taxon>Fungi</taxon>
        <taxon>Dikarya</taxon>
        <taxon>Ascomycota</taxon>
        <taxon>Pezizomycotina</taxon>
        <taxon>Sordariomycetes</taxon>
        <taxon>Hypocreomycetidae</taxon>
        <taxon>Hypocreales</taxon>
        <taxon>Hypocreaceae</taxon>
        <taxon>Trichoderma</taxon>
    </lineage>
</organism>
<dbReference type="Proteomes" id="UP000005426">
    <property type="component" value="Unassembled WGS sequence"/>
</dbReference>
<gene>
    <name evidence="1" type="ORF">TRIATDRAFT_300263</name>
</gene>
<comment type="caution">
    <text evidence="1">The sequence shown here is derived from an EMBL/GenBank/DDBJ whole genome shotgun (WGS) entry which is preliminary data.</text>
</comment>
<evidence type="ECO:0000313" key="1">
    <source>
        <dbReference type="EMBL" id="EHK43863.1"/>
    </source>
</evidence>
<dbReference type="HOGENOM" id="CLU_2292085_0_0_1"/>
<dbReference type="EMBL" id="ABDG02000025">
    <property type="protein sequence ID" value="EHK43863.1"/>
    <property type="molecule type" value="Genomic_DNA"/>
</dbReference>
<evidence type="ECO:0000313" key="2">
    <source>
        <dbReference type="Proteomes" id="UP000005426"/>
    </source>
</evidence>
<name>G9NZF7_HYPAI</name>
<protein>
    <submittedName>
        <fullName evidence="1">Uncharacterized protein</fullName>
    </submittedName>
</protein>
<sequence length="101" mass="11881">MGAIMRESDEIFFHLEFGDLHYLYSLNPGLAYFVQRYGTQTEVTGSLFSLSGHGNTTYDECDAAGTHLTVLLWIQRSDFFVFRSKLPDWDHTWMVMYRWLE</sequence>
<reference evidence="1 2" key="1">
    <citation type="journal article" date="2011" name="Genome Biol.">
        <title>Comparative genome sequence analysis underscores mycoparasitism as the ancestral life style of Trichoderma.</title>
        <authorList>
            <person name="Kubicek C.P."/>
            <person name="Herrera-Estrella A."/>
            <person name="Seidl-Seiboth V."/>
            <person name="Martinez D.A."/>
            <person name="Druzhinina I.S."/>
            <person name="Thon M."/>
            <person name="Zeilinger S."/>
            <person name="Casas-Flores S."/>
            <person name="Horwitz B.A."/>
            <person name="Mukherjee P.K."/>
            <person name="Mukherjee M."/>
            <person name="Kredics L."/>
            <person name="Alcaraz L.D."/>
            <person name="Aerts A."/>
            <person name="Antal Z."/>
            <person name="Atanasova L."/>
            <person name="Cervantes-Badillo M.G."/>
            <person name="Challacombe J."/>
            <person name="Chertkov O."/>
            <person name="McCluskey K."/>
            <person name="Coulpier F."/>
            <person name="Deshpande N."/>
            <person name="von Doehren H."/>
            <person name="Ebbole D.J."/>
            <person name="Esquivel-Naranjo E.U."/>
            <person name="Fekete E."/>
            <person name="Flipphi M."/>
            <person name="Glaser F."/>
            <person name="Gomez-Rodriguez E.Y."/>
            <person name="Gruber S."/>
            <person name="Han C."/>
            <person name="Henrissat B."/>
            <person name="Hermosa R."/>
            <person name="Hernandez-Onate M."/>
            <person name="Karaffa L."/>
            <person name="Kosti I."/>
            <person name="Le Crom S."/>
            <person name="Lindquist E."/>
            <person name="Lucas S."/>
            <person name="Luebeck M."/>
            <person name="Luebeck P.S."/>
            <person name="Margeot A."/>
            <person name="Metz B."/>
            <person name="Misra M."/>
            <person name="Nevalainen H."/>
            <person name="Omann M."/>
            <person name="Packer N."/>
            <person name="Perrone G."/>
            <person name="Uresti-Rivera E.E."/>
            <person name="Salamov A."/>
            <person name="Schmoll M."/>
            <person name="Seiboth B."/>
            <person name="Shapiro H."/>
            <person name="Sukno S."/>
            <person name="Tamayo-Ramos J.A."/>
            <person name="Tisch D."/>
            <person name="Wiest A."/>
            <person name="Wilkinson H.H."/>
            <person name="Zhang M."/>
            <person name="Coutinho P.M."/>
            <person name="Kenerley C.M."/>
            <person name="Monte E."/>
            <person name="Baker S.E."/>
            <person name="Grigoriev I.V."/>
        </authorList>
    </citation>
    <scope>NUCLEOTIDE SEQUENCE [LARGE SCALE GENOMIC DNA]</scope>
    <source>
        <strain evidence="2">ATCC 20476 / IMI 206040</strain>
    </source>
</reference>
<dbReference type="AlphaFoldDB" id="G9NZF7"/>
<accession>G9NZF7</accession>
<keyword evidence="2" id="KW-1185">Reference proteome</keyword>